<dbReference type="PANTHER" id="PTHR30055">
    <property type="entry name" value="HTH-TYPE TRANSCRIPTIONAL REGULATOR RUTR"/>
    <property type="match status" value="1"/>
</dbReference>
<dbReference type="InterPro" id="IPR050109">
    <property type="entry name" value="HTH-type_TetR-like_transc_reg"/>
</dbReference>
<feature type="DNA-binding region" description="H-T-H motif" evidence="4">
    <location>
        <begin position="43"/>
        <end position="62"/>
    </location>
</feature>
<dbReference type="PANTHER" id="PTHR30055:SF234">
    <property type="entry name" value="HTH-TYPE TRANSCRIPTIONAL REGULATOR BETI"/>
    <property type="match status" value="1"/>
</dbReference>
<feature type="domain" description="HTH tetR-type" evidence="5">
    <location>
        <begin position="20"/>
        <end position="80"/>
    </location>
</feature>
<dbReference type="InterPro" id="IPR001647">
    <property type="entry name" value="HTH_TetR"/>
</dbReference>
<evidence type="ECO:0000256" key="1">
    <source>
        <dbReference type="ARBA" id="ARBA00023015"/>
    </source>
</evidence>
<name>A0ABS6XMU6_9SPHN</name>
<dbReference type="RefSeq" id="WP_219238604.1">
    <property type="nucleotide sequence ID" value="NZ_JAHWZX010000010.1"/>
</dbReference>
<evidence type="ECO:0000256" key="4">
    <source>
        <dbReference type="PROSITE-ProRule" id="PRU00335"/>
    </source>
</evidence>
<keyword evidence="3" id="KW-0804">Transcription</keyword>
<evidence type="ECO:0000256" key="3">
    <source>
        <dbReference type="ARBA" id="ARBA00023163"/>
    </source>
</evidence>
<evidence type="ECO:0000256" key="2">
    <source>
        <dbReference type="ARBA" id="ARBA00023125"/>
    </source>
</evidence>
<dbReference type="EMBL" id="JAHWZX010000010">
    <property type="protein sequence ID" value="MBW4331476.1"/>
    <property type="molecule type" value="Genomic_DNA"/>
</dbReference>
<comment type="caution">
    <text evidence="6">The sequence shown here is derived from an EMBL/GenBank/DDBJ whole genome shotgun (WGS) entry which is preliminary data.</text>
</comment>
<protein>
    <submittedName>
        <fullName evidence="6">TetR/AcrR family transcriptional regulator</fullName>
    </submittedName>
</protein>
<evidence type="ECO:0000259" key="5">
    <source>
        <dbReference type="PROSITE" id="PS50977"/>
    </source>
</evidence>
<keyword evidence="1" id="KW-0805">Transcription regulation</keyword>
<evidence type="ECO:0000313" key="6">
    <source>
        <dbReference type="EMBL" id="MBW4331476.1"/>
    </source>
</evidence>
<accession>A0ABS6XMU6</accession>
<dbReference type="Proteomes" id="UP001197214">
    <property type="component" value="Unassembled WGS sequence"/>
</dbReference>
<sequence length="210" mass="23795">MEQNQEPEIARKNPVQARSKQTVETILEATARILEEEGGENLTTNHLARRAGFSIGTIYQYFPNREAIVLALIERQREATWRRIETVLDDGRFDTAEAKVRQIVRILHEAFNVHRMPQRRLVRALLQLAIAQGVPAPPDRIGRLLFVLAAQACETDRRQPDKGEAFVLTHSLFETLRQATLQSSPLLGTAGFEDALVRLVFGFVRESATR</sequence>
<reference evidence="6 7" key="1">
    <citation type="submission" date="2021-07" db="EMBL/GenBank/DDBJ databases">
        <title>Stakelama flava sp. nov., a novel endophytic bacterium isolated from branch of Kandelia candel.</title>
        <authorList>
            <person name="Tuo L."/>
        </authorList>
    </citation>
    <scope>NUCLEOTIDE SEQUENCE [LARGE SCALE GENOMIC DNA]</scope>
    <source>
        <strain evidence="6 7">CBK3Z-3</strain>
    </source>
</reference>
<keyword evidence="7" id="KW-1185">Reference proteome</keyword>
<organism evidence="6 7">
    <name type="scientific">Stakelama flava</name>
    <dbReference type="NCBI Taxonomy" id="2860338"/>
    <lineage>
        <taxon>Bacteria</taxon>
        <taxon>Pseudomonadati</taxon>
        <taxon>Pseudomonadota</taxon>
        <taxon>Alphaproteobacteria</taxon>
        <taxon>Sphingomonadales</taxon>
        <taxon>Sphingomonadaceae</taxon>
        <taxon>Stakelama</taxon>
    </lineage>
</organism>
<keyword evidence="2 4" id="KW-0238">DNA-binding</keyword>
<evidence type="ECO:0000313" key="7">
    <source>
        <dbReference type="Proteomes" id="UP001197214"/>
    </source>
</evidence>
<gene>
    <name evidence="6" type="ORF">KY084_11420</name>
</gene>
<proteinExistence type="predicted"/>
<dbReference type="PROSITE" id="PS50977">
    <property type="entry name" value="HTH_TETR_2"/>
    <property type="match status" value="1"/>
</dbReference>
<dbReference type="Pfam" id="PF00440">
    <property type="entry name" value="TetR_N"/>
    <property type="match status" value="1"/>
</dbReference>